<evidence type="ECO:0000313" key="2">
    <source>
        <dbReference type="Proteomes" id="UP000005446"/>
    </source>
</evidence>
<sequence>MSGTPYKAERFHLPLAFVPGDVAQYMANSDVVEILGILSAHRELTRKTGCGMFPRLEIFKSNYQWL</sequence>
<comment type="caution">
    <text evidence="1">The sequence shown here is derived from an EMBL/GenBank/DDBJ whole genome shotgun (WGS) entry which is preliminary data.</text>
</comment>
<dbReference type="InParanoid" id="H0EF65"/>
<proteinExistence type="predicted"/>
<name>H0EF65_GLAL7</name>
<dbReference type="EMBL" id="AGUE01000018">
    <property type="protein sequence ID" value="EHL02841.1"/>
    <property type="molecule type" value="Genomic_DNA"/>
</dbReference>
<accession>H0EF65</accession>
<dbReference type="AlphaFoldDB" id="H0EF65"/>
<organism evidence="1 2">
    <name type="scientific">Glarea lozoyensis (strain ATCC 74030 / MF5533)</name>
    <dbReference type="NCBI Taxonomy" id="1104152"/>
    <lineage>
        <taxon>Eukaryota</taxon>
        <taxon>Fungi</taxon>
        <taxon>Dikarya</taxon>
        <taxon>Ascomycota</taxon>
        <taxon>Pezizomycotina</taxon>
        <taxon>Leotiomycetes</taxon>
        <taxon>Helotiales</taxon>
        <taxon>Helotiaceae</taxon>
        <taxon>Glarea</taxon>
    </lineage>
</organism>
<keyword evidence="2" id="KW-1185">Reference proteome</keyword>
<dbReference type="Proteomes" id="UP000005446">
    <property type="component" value="Unassembled WGS sequence"/>
</dbReference>
<evidence type="ECO:0000313" key="1">
    <source>
        <dbReference type="EMBL" id="EHL02841.1"/>
    </source>
</evidence>
<gene>
    <name evidence="1" type="ORF">M7I_1103</name>
</gene>
<reference evidence="1 2" key="1">
    <citation type="journal article" date="2012" name="Eukaryot. Cell">
        <title>Genome sequence of the fungus Glarea lozoyensis: the first genome sequence of a species from the Helotiaceae family.</title>
        <authorList>
            <person name="Youssar L."/>
            <person name="Gruening B.A."/>
            <person name="Erxleben A."/>
            <person name="Guenther S."/>
            <person name="Huettel W."/>
        </authorList>
    </citation>
    <scope>NUCLEOTIDE SEQUENCE [LARGE SCALE GENOMIC DNA]</scope>
    <source>
        <strain evidence="2">ATCC 74030 / MF5533</strain>
    </source>
</reference>
<protein>
    <submittedName>
        <fullName evidence="1">Uncharacterized protein</fullName>
    </submittedName>
</protein>
<dbReference type="HOGENOM" id="CLU_2831419_0_0_1"/>